<proteinExistence type="predicted"/>
<evidence type="ECO:0000313" key="2">
    <source>
        <dbReference type="Proteomes" id="UP000199048"/>
    </source>
</evidence>
<keyword evidence="2" id="KW-1185">Reference proteome</keyword>
<protein>
    <submittedName>
        <fullName evidence="1">Uncharacterized protein</fullName>
    </submittedName>
</protein>
<name>A0A1I4U448_9HYPH</name>
<dbReference type="Proteomes" id="UP000199048">
    <property type="component" value="Unassembled WGS sequence"/>
</dbReference>
<accession>A0A1I4U448</accession>
<sequence>MDWTRPEVISAAALAVSGLSFAVSAFTAWRAVAADRPRVWLVLEPTEAPDCWVGNIHVQSGSRVGVTGHSVRLARISVASARNQSLLLGPSRRVIWIGEDGGTRISSDDAEQCSALKIPVHEDPTSMVPRGEHGVIRVVVYRPALSRSESVTLVVTLQSLSGRPSYRDHTIHSDIPGSGIGFVLGR</sequence>
<gene>
    <name evidence="1" type="ORF">SAMN05192568_10636</name>
</gene>
<reference evidence="2" key="1">
    <citation type="submission" date="2016-10" db="EMBL/GenBank/DDBJ databases">
        <authorList>
            <person name="Varghese N."/>
            <person name="Submissions S."/>
        </authorList>
    </citation>
    <scope>NUCLEOTIDE SEQUENCE [LARGE SCALE GENOMIC DNA]</scope>
    <source>
        <strain evidence="2">BL36</strain>
    </source>
</reference>
<organism evidence="1 2">
    <name type="scientific">Methylobacterium pseudosasicola</name>
    <dbReference type="NCBI Taxonomy" id="582667"/>
    <lineage>
        <taxon>Bacteria</taxon>
        <taxon>Pseudomonadati</taxon>
        <taxon>Pseudomonadota</taxon>
        <taxon>Alphaproteobacteria</taxon>
        <taxon>Hyphomicrobiales</taxon>
        <taxon>Methylobacteriaceae</taxon>
        <taxon>Methylobacterium</taxon>
    </lineage>
</organism>
<evidence type="ECO:0000313" key="1">
    <source>
        <dbReference type="EMBL" id="SFM83796.1"/>
    </source>
</evidence>
<dbReference type="EMBL" id="FOTK01000063">
    <property type="protein sequence ID" value="SFM83796.1"/>
    <property type="molecule type" value="Genomic_DNA"/>
</dbReference>
<dbReference type="AlphaFoldDB" id="A0A1I4U448"/>
<dbReference type="STRING" id="582667.SAMN05192568_10636"/>